<evidence type="ECO:0000313" key="1">
    <source>
        <dbReference type="EMBL" id="GAA6197868.1"/>
    </source>
</evidence>
<reference evidence="1 2" key="1">
    <citation type="submission" date="2024-04" db="EMBL/GenBank/DDBJ databases">
        <title>Draft genome sequence of Pseudophaeobacter arcticus NBRC 116598.</title>
        <authorList>
            <person name="Miyakawa T."/>
            <person name="Kusuya Y."/>
            <person name="Miura T."/>
        </authorList>
    </citation>
    <scope>NUCLEOTIDE SEQUENCE [LARGE SCALE GENOMIC DNA]</scope>
    <source>
        <strain evidence="1 2">SU-CL00105</strain>
    </source>
</reference>
<gene>
    <name evidence="1" type="ORF">NBRC116598_33130</name>
</gene>
<sequence>MTEATTRRTEKRAPKIINPHIQTEEDTKGHAELLAMMTSSHAEAQSLTRPPRYTGMV</sequence>
<name>A0ABQ0APR2_9RHOB</name>
<organism evidence="1 2">
    <name type="scientific">Pseudophaeobacter arcticus</name>
    <dbReference type="NCBI Taxonomy" id="385492"/>
    <lineage>
        <taxon>Bacteria</taxon>
        <taxon>Pseudomonadati</taxon>
        <taxon>Pseudomonadota</taxon>
        <taxon>Alphaproteobacteria</taxon>
        <taxon>Rhodobacterales</taxon>
        <taxon>Paracoccaceae</taxon>
        <taxon>Pseudophaeobacter</taxon>
    </lineage>
</organism>
<protein>
    <submittedName>
        <fullName evidence="1">Uncharacterized protein</fullName>
    </submittedName>
</protein>
<accession>A0ABQ0APR2</accession>
<dbReference type="Proteomes" id="UP001441944">
    <property type="component" value="Unassembled WGS sequence"/>
</dbReference>
<dbReference type="EMBL" id="BAABWU010000015">
    <property type="protein sequence ID" value="GAA6197868.1"/>
    <property type="molecule type" value="Genomic_DNA"/>
</dbReference>
<proteinExistence type="predicted"/>
<evidence type="ECO:0000313" key="2">
    <source>
        <dbReference type="Proteomes" id="UP001441944"/>
    </source>
</evidence>
<comment type="caution">
    <text evidence="1">The sequence shown here is derived from an EMBL/GenBank/DDBJ whole genome shotgun (WGS) entry which is preliminary data.</text>
</comment>
<keyword evidence="2" id="KW-1185">Reference proteome</keyword>